<dbReference type="Pfam" id="PF00005">
    <property type="entry name" value="ABC_tran"/>
    <property type="match status" value="1"/>
</dbReference>
<dbReference type="InterPro" id="IPR011527">
    <property type="entry name" value="ABC1_TM_dom"/>
</dbReference>
<dbReference type="InterPro" id="IPR039421">
    <property type="entry name" value="Type_1_exporter"/>
</dbReference>
<keyword evidence="5" id="KW-0067">ATP-binding</keyword>
<dbReference type="InterPro" id="IPR017871">
    <property type="entry name" value="ABC_transporter-like_CS"/>
</dbReference>
<protein>
    <recommendedName>
        <fullName evidence="13">ABC transporter ATP-binding protein</fullName>
    </recommendedName>
</protein>
<dbReference type="PROSITE" id="PS50893">
    <property type="entry name" value="ABC_TRANSPORTER_2"/>
    <property type="match status" value="1"/>
</dbReference>
<dbReference type="AlphaFoldDB" id="A0A1F6TLK8"/>
<feature type="transmembrane region" description="Helical" evidence="8">
    <location>
        <begin position="277"/>
        <end position="295"/>
    </location>
</feature>
<dbReference type="PANTHER" id="PTHR24221">
    <property type="entry name" value="ATP-BINDING CASSETTE SUB-FAMILY B"/>
    <property type="match status" value="1"/>
</dbReference>
<evidence type="ECO:0008006" key="13">
    <source>
        <dbReference type="Google" id="ProtNLM"/>
    </source>
</evidence>
<comment type="caution">
    <text evidence="11">The sequence shown here is derived from an EMBL/GenBank/DDBJ whole genome shotgun (WGS) entry which is preliminary data.</text>
</comment>
<feature type="transmembrane region" description="Helical" evidence="8">
    <location>
        <begin position="61"/>
        <end position="80"/>
    </location>
</feature>
<dbReference type="SMART" id="SM00382">
    <property type="entry name" value="AAA"/>
    <property type="match status" value="1"/>
</dbReference>
<dbReference type="InterPro" id="IPR036640">
    <property type="entry name" value="ABC1_TM_sf"/>
</dbReference>
<feature type="domain" description="ABC transporter" evidence="9">
    <location>
        <begin position="346"/>
        <end position="581"/>
    </location>
</feature>
<feature type="transmembrane region" description="Helical" evidence="8">
    <location>
        <begin position="172"/>
        <end position="191"/>
    </location>
</feature>
<dbReference type="SUPFAM" id="SSF90123">
    <property type="entry name" value="ABC transporter transmembrane region"/>
    <property type="match status" value="1"/>
</dbReference>
<dbReference type="PROSITE" id="PS50929">
    <property type="entry name" value="ABC_TM1F"/>
    <property type="match status" value="1"/>
</dbReference>
<evidence type="ECO:0000256" key="2">
    <source>
        <dbReference type="ARBA" id="ARBA00022448"/>
    </source>
</evidence>
<evidence type="ECO:0000256" key="1">
    <source>
        <dbReference type="ARBA" id="ARBA00004651"/>
    </source>
</evidence>
<evidence type="ECO:0000256" key="6">
    <source>
        <dbReference type="ARBA" id="ARBA00022989"/>
    </source>
</evidence>
<keyword evidence="2" id="KW-0813">Transport</keyword>
<dbReference type="GO" id="GO:0140359">
    <property type="term" value="F:ABC-type transporter activity"/>
    <property type="evidence" value="ECO:0007669"/>
    <property type="project" value="InterPro"/>
</dbReference>
<keyword evidence="6 8" id="KW-1133">Transmembrane helix</keyword>
<dbReference type="GO" id="GO:0005886">
    <property type="term" value="C:plasma membrane"/>
    <property type="evidence" value="ECO:0007669"/>
    <property type="project" value="UniProtKB-SubCell"/>
</dbReference>
<organism evidence="11 12">
    <name type="scientific">Candidatus Nomurabacteria bacterium GWB1_40_6</name>
    <dbReference type="NCBI Taxonomy" id="1801727"/>
    <lineage>
        <taxon>Bacteria</taxon>
        <taxon>Candidatus Nomuraibacteriota</taxon>
    </lineage>
</organism>
<reference evidence="11 12" key="1">
    <citation type="journal article" date="2016" name="Nat. Commun.">
        <title>Thousands of microbial genomes shed light on interconnected biogeochemical processes in an aquifer system.</title>
        <authorList>
            <person name="Anantharaman K."/>
            <person name="Brown C.T."/>
            <person name="Hug L.A."/>
            <person name="Sharon I."/>
            <person name="Castelle C.J."/>
            <person name="Probst A.J."/>
            <person name="Thomas B.C."/>
            <person name="Singh A."/>
            <person name="Wilkins M.J."/>
            <person name="Karaoz U."/>
            <person name="Brodie E.L."/>
            <person name="Williams K.H."/>
            <person name="Hubbard S.S."/>
            <person name="Banfield J.F."/>
        </authorList>
    </citation>
    <scope>NUCLEOTIDE SEQUENCE [LARGE SCALE GENOMIC DNA]</scope>
</reference>
<evidence type="ECO:0000256" key="8">
    <source>
        <dbReference type="SAM" id="Phobius"/>
    </source>
</evidence>
<dbReference type="Gene3D" id="3.40.50.300">
    <property type="entry name" value="P-loop containing nucleotide triphosphate hydrolases"/>
    <property type="match status" value="1"/>
</dbReference>
<dbReference type="PANTHER" id="PTHR24221:SF654">
    <property type="entry name" value="ATP-BINDING CASSETTE SUB-FAMILY B MEMBER 6"/>
    <property type="match status" value="1"/>
</dbReference>
<feature type="transmembrane region" description="Helical" evidence="8">
    <location>
        <begin position="146"/>
        <end position="166"/>
    </location>
</feature>
<dbReference type="Pfam" id="PF00664">
    <property type="entry name" value="ABC_membrane"/>
    <property type="match status" value="1"/>
</dbReference>
<dbReference type="GO" id="GO:0034040">
    <property type="term" value="F:ATPase-coupled lipid transmembrane transporter activity"/>
    <property type="evidence" value="ECO:0007669"/>
    <property type="project" value="TreeGrafter"/>
</dbReference>
<dbReference type="InterPro" id="IPR003439">
    <property type="entry name" value="ABC_transporter-like_ATP-bd"/>
</dbReference>
<evidence type="ECO:0000256" key="7">
    <source>
        <dbReference type="ARBA" id="ARBA00023136"/>
    </source>
</evidence>
<dbReference type="InterPro" id="IPR003593">
    <property type="entry name" value="AAA+_ATPase"/>
</dbReference>
<dbReference type="EMBL" id="MFTD01000034">
    <property type="protein sequence ID" value="OGI45968.1"/>
    <property type="molecule type" value="Genomic_DNA"/>
</dbReference>
<feature type="transmembrane region" description="Helical" evidence="8">
    <location>
        <begin position="26"/>
        <end position="49"/>
    </location>
</feature>
<dbReference type="Proteomes" id="UP000176484">
    <property type="component" value="Unassembled WGS sequence"/>
</dbReference>
<evidence type="ECO:0000259" key="9">
    <source>
        <dbReference type="PROSITE" id="PS50893"/>
    </source>
</evidence>
<evidence type="ECO:0000256" key="5">
    <source>
        <dbReference type="ARBA" id="ARBA00022840"/>
    </source>
</evidence>
<dbReference type="Gene3D" id="1.20.1560.10">
    <property type="entry name" value="ABC transporter type 1, transmembrane domain"/>
    <property type="match status" value="1"/>
</dbReference>
<proteinExistence type="predicted"/>
<comment type="subcellular location">
    <subcellularLocation>
        <location evidence="1">Cell membrane</location>
        <topology evidence="1">Multi-pass membrane protein</topology>
    </subcellularLocation>
</comment>
<evidence type="ECO:0000259" key="10">
    <source>
        <dbReference type="PROSITE" id="PS50929"/>
    </source>
</evidence>
<dbReference type="FunFam" id="3.40.50.300:FF:000287">
    <property type="entry name" value="Multidrug ABC transporter ATP-binding protein"/>
    <property type="match status" value="1"/>
</dbReference>
<gene>
    <name evidence="11" type="ORF">A2121_01800</name>
</gene>
<keyword evidence="7 8" id="KW-0472">Membrane</keyword>
<dbReference type="GO" id="GO:0016887">
    <property type="term" value="F:ATP hydrolysis activity"/>
    <property type="evidence" value="ECO:0007669"/>
    <property type="project" value="InterPro"/>
</dbReference>
<dbReference type="PROSITE" id="PS00211">
    <property type="entry name" value="ABC_TRANSPORTER_1"/>
    <property type="match status" value="1"/>
</dbReference>
<keyword evidence="3 8" id="KW-0812">Transmembrane</keyword>
<evidence type="ECO:0000313" key="11">
    <source>
        <dbReference type="EMBL" id="OGI45968.1"/>
    </source>
</evidence>
<dbReference type="InterPro" id="IPR027417">
    <property type="entry name" value="P-loop_NTPase"/>
</dbReference>
<keyword evidence="4" id="KW-0547">Nucleotide-binding</keyword>
<dbReference type="SUPFAM" id="SSF52540">
    <property type="entry name" value="P-loop containing nucleoside triphosphate hydrolases"/>
    <property type="match status" value="1"/>
</dbReference>
<feature type="domain" description="ABC transmembrane type-1" evidence="10">
    <location>
        <begin position="26"/>
        <end position="313"/>
    </location>
</feature>
<evidence type="ECO:0000256" key="4">
    <source>
        <dbReference type="ARBA" id="ARBA00022741"/>
    </source>
</evidence>
<accession>A0A1F6TLK8</accession>
<evidence type="ECO:0000313" key="12">
    <source>
        <dbReference type="Proteomes" id="UP000176484"/>
    </source>
</evidence>
<evidence type="ECO:0000256" key="3">
    <source>
        <dbReference type="ARBA" id="ARBA00022692"/>
    </source>
</evidence>
<name>A0A1F6TLK8_9BACT</name>
<sequence length="591" mass="66650">MERDYSNLHRGLVLKYFWQVARDFKVSLFAVVFSMIFASILDVYIPLQYLKLWNVLNANDFTVIAVAKSIIILILLLNLARFFVRRISGYCLSYFEASSMAGLREQAFSYMMGHSHSFFANNFGGSLTQRINKYARAFEKLTDRMMVDGLPLIIRGGGTIVAFYVLLPKYSYILGIFSVVFLITAFVYIRFKLKYDVIASEADSKTVGALSDAIGNHASIQLFTGHKYEKERVGGVIQDQRKKTTINWYLWEGLSTIQAFYTVCVEFILFWVVLGDWKLGLVTLPIVVLLQSYFVRLAESLWSFGAIVRAYYESFADAEEMAVILSTPYGIRDRVEDSLSKVSGKVEFDNVTYIYENNNSKVLDNFSATIPAGEKIALVGSSGAGKTTFVRLLLRLFNLTSGKIMIDGVDISTISQENLREKIAFVPQDPILFHRTLLENIRYGRRDATDEEVLNAAHLAHCDDFIDALPKGYETYVGERGIKLSGGERQRVAIARAILKNAPILILDEATSSLDSHSESLIQDALKTLIKGKTTIVIAHRLSTIREMDRIIVLDRGKIIEDGVHDELTNKTDGLYKKLWDLQAGGFKNVI</sequence>
<dbReference type="GO" id="GO:0005524">
    <property type="term" value="F:ATP binding"/>
    <property type="evidence" value="ECO:0007669"/>
    <property type="project" value="UniProtKB-KW"/>
</dbReference>